<dbReference type="EMBL" id="JAGSPM010000001">
    <property type="protein sequence ID" value="MBR7745035.1"/>
    <property type="molecule type" value="Genomic_DNA"/>
</dbReference>
<reference evidence="1 2" key="1">
    <citation type="submission" date="2021-04" db="EMBL/GenBank/DDBJ databases">
        <title>novel species isolated from subtropical streams in China.</title>
        <authorList>
            <person name="Lu H."/>
        </authorList>
    </citation>
    <scope>NUCLEOTIDE SEQUENCE [LARGE SCALE GENOMIC DNA]</scope>
    <source>
        <strain evidence="1 2">BYS107W</strain>
    </source>
</reference>
<gene>
    <name evidence="1" type="ORF">KDM92_00465</name>
</gene>
<name>A0A941DCQ4_9BURK</name>
<protein>
    <submittedName>
        <fullName evidence="1">Uncharacterized protein</fullName>
    </submittedName>
</protein>
<keyword evidence="2" id="KW-1185">Reference proteome</keyword>
<proteinExistence type="predicted"/>
<evidence type="ECO:0000313" key="2">
    <source>
        <dbReference type="Proteomes" id="UP000680158"/>
    </source>
</evidence>
<organism evidence="1 2">
    <name type="scientific">Undibacterium baiyunense</name>
    <dbReference type="NCBI Taxonomy" id="2828731"/>
    <lineage>
        <taxon>Bacteria</taxon>
        <taxon>Pseudomonadati</taxon>
        <taxon>Pseudomonadota</taxon>
        <taxon>Betaproteobacteria</taxon>
        <taxon>Burkholderiales</taxon>
        <taxon>Oxalobacteraceae</taxon>
        <taxon>Undibacterium</taxon>
    </lineage>
</organism>
<evidence type="ECO:0000313" key="1">
    <source>
        <dbReference type="EMBL" id="MBR7745035.1"/>
    </source>
</evidence>
<sequence>MSNLRYVENGSTVEWIDKETLKYSKDGFQVLIWVDFEPGFFKRGRIVRLSSMEKWNEANDPNDLIISAVAKDEILTALDQYFNLRNEKWRIEE</sequence>
<accession>A0A941DCQ4</accession>
<dbReference type="RefSeq" id="WP_212682520.1">
    <property type="nucleotide sequence ID" value="NZ_JAGSPM010000001.1"/>
</dbReference>
<dbReference type="AlphaFoldDB" id="A0A941DCQ4"/>
<dbReference type="Proteomes" id="UP000680158">
    <property type="component" value="Unassembled WGS sequence"/>
</dbReference>
<comment type="caution">
    <text evidence="1">The sequence shown here is derived from an EMBL/GenBank/DDBJ whole genome shotgun (WGS) entry which is preliminary data.</text>
</comment>